<dbReference type="InterPro" id="IPR047111">
    <property type="entry name" value="YbaP-like"/>
</dbReference>
<gene>
    <name evidence="2" type="ORF">KCG45_13075</name>
</gene>
<proteinExistence type="predicted"/>
<evidence type="ECO:0000313" key="3">
    <source>
        <dbReference type="Proteomes" id="UP000699975"/>
    </source>
</evidence>
<protein>
    <submittedName>
        <fullName evidence="2">TraB/GumN family protein</fullName>
    </submittedName>
</protein>
<dbReference type="Proteomes" id="UP000699975">
    <property type="component" value="Unassembled WGS sequence"/>
</dbReference>
<keyword evidence="1" id="KW-0732">Signal</keyword>
<evidence type="ECO:0000256" key="1">
    <source>
        <dbReference type="SAM" id="SignalP"/>
    </source>
</evidence>
<dbReference type="PANTHER" id="PTHR40590">
    <property type="entry name" value="CYTOPLASMIC PROTEIN-RELATED"/>
    <property type="match status" value="1"/>
</dbReference>
<feature type="signal peptide" evidence="1">
    <location>
        <begin position="1"/>
        <end position="24"/>
    </location>
</feature>
<keyword evidence="3" id="KW-1185">Reference proteome</keyword>
<name>A0ABS6SPZ6_9SPHN</name>
<dbReference type="Pfam" id="PF01963">
    <property type="entry name" value="TraB_PrgY_gumN"/>
    <property type="match status" value="1"/>
</dbReference>
<dbReference type="PANTHER" id="PTHR40590:SF1">
    <property type="entry name" value="CYTOPLASMIC PROTEIN"/>
    <property type="match status" value="1"/>
</dbReference>
<accession>A0ABS6SPZ6</accession>
<evidence type="ECO:0000313" key="2">
    <source>
        <dbReference type="EMBL" id="MBV7267118.1"/>
    </source>
</evidence>
<dbReference type="RefSeq" id="WP_218317755.1">
    <property type="nucleotide sequence ID" value="NZ_JAGSPB010000003.1"/>
</dbReference>
<dbReference type="EMBL" id="JAGSPB010000003">
    <property type="protein sequence ID" value="MBV7267118.1"/>
    <property type="molecule type" value="Genomic_DNA"/>
</dbReference>
<feature type="chain" id="PRO_5045757694" evidence="1">
    <location>
        <begin position="25"/>
        <end position="324"/>
    </location>
</feature>
<organism evidence="2 3">
    <name type="scientific">Erythrobacter ani</name>
    <dbReference type="NCBI Taxonomy" id="2827235"/>
    <lineage>
        <taxon>Bacteria</taxon>
        <taxon>Pseudomonadati</taxon>
        <taxon>Pseudomonadota</taxon>
        <taxon>Alphaproteobacteria</taxon>
        <taxon>Sphingomonadales</taxon>
        <taxon>Erythrobacteraceae</taxon>
        <taxon>Erythrobacter/Porphyrobacter group</taxon>
        <taxon>Erythrobacter</taxon>
    </lineage>
</organism>
<reference evidence="2 3" key="1">
    <citation type="submission" date="2021-04" db="EMBL/GenBank/DDBJ databases">
        <authorList>
            <person name="Pira H."/>
            <person name="Risdian C."/>
            <person name="Wink J."/>
        </authorList>
    </citation>
    <scope>NUCLEOTIDE SEQUENCE [LARGE SCALE GENOMIC DNA]</scope>
    <source>
        <strain evidence="2 3">WH131</strain>
    </source>
</reference>
<dbReference type="CDD" id="cd14789">
    <property type="entry name" value="Tiki"/>
    <property type="match status" value="1"/>
</dbReference>
<comment type="caution">
    <text evidence="2">The sequence shown here is derived from an EMBL/GenBank/DDBJ whole genome shotgun (WGS) entry which is preliminary data.</text>
</comment>
<dbReference type="InterPro" id="IPR002816">
    <property type="entry name" value="TraB/PrgY/GumN_fam"/>
</dbReference>
<sequence>MKFNALLCSTVGAFALFAGAPAIAQEVDTEAVEQTEEAEATEAEEVSEATEAVEAQPGVPALWEVSDEDTTIYLFGTVHMLPEDIDWYSGPVRDAISSSGSLVTEIDMNPELTASMGQLIAGKGMLTDGQTLRSLMTDEQRTTYEEGLAKVGIPAQAFDGMEPWLASIALLQIVTQASGFSDDLGVEKVLEATVPEGTERVALETLEFQISIFDELPVDQQILFLLEGAEDPMAGIETLNQLVAEWSEGDVEELGNLMNEGMMAHPNLAEQLLYMRNENWAEWIDARMDDPGTVFIAVGAGHLAGERSVQDYLSTRGITVNRVQ</sequence>